<dbReference type="CDD" id="cd02440">
    <property type="entry name" value="AdoMet_MTases"/>
    <property type="match status" value="1"/>
</dbReference>
<dbReference type="InterPro" id="IPR029063">
    <property type="entry name" value="SAM-dependent_MTases_sf"/>
</dbReference>
<evidence type="ECO:0000313" key="2">
    <source>
        <dbReference type="EMBL" id="PHQ53215.1"/>
    </source>
</evidence>
<sequence length="246" mass="27594">MTGRGWHGAWGLTRLCGATATFPARTPLCAGGSVIDSSFKPERDVVHYNDWAPTYEDSKVQRIRNDIHQSLVDWAASSGIQPKRILDVGCGTGALLRRVGPAFPDAELNGVDISPNMVKEASRKVPKGLRVHFLQGPAEKLPFEDGGFDLVVTTICFHHWRSRVEGIAEVHRVLAPGGRFYIADHFAIGWLRALFIAFRCRDRCHTPRELNRMLRDAGFSVQGWKRLYKLWGWLPLIQGVVAEKRP</sequence>
<accession>A0A2G1XPP3</accession>
<evidence type="ECO:0000313" key="3">
    <source>
        <dbReference type="Proteomes" id="UP000222531"/>
    </source>
</evidence>
<dbReference type="Gene3D" id="3.40.50.150">
    <property type="entry name" value="Vaccinia Virus protein VP39"/>
    <property type="match status" value="1"/>
</dbReference>
<organism evidence="2 3">
    <name type="scientific">Streptomyces cinnamoneus</name>
    <name type="common">Streptoverticillium cinnamoneum</name>
    <dbReference type="NCBI Taxonomy" id="53446"/>
    <lineage>
        <taxon>Bacteria</taxon>
        <taxon>Bacillati</taxon>
        <taxon>Actinomycetota</taxon>
        <taxon>Actinomycetes</taxon>
        <taxon>Kitasatosporales</taxon>
        <taxon>Streptomycetaceae</taxon>
        <taxon>Streptomyces</taxon>
        <taxon>Streptomyces cinnamoneus group</taxon>
    </lineage>
</organism>
<dbReference type="Proteomes" id="UP000222531">
    <property type="component" value="Unassembled WGS sequence"/>
</dbReference>
<dbReference type="Pfam" id="PF13649">
    <property type="entry name" value="Methyltransf_25"/>
    <property type="match status" value="1"/>
</dbReference>
<reference evidence="2 3" key="1">
    <citation type="journal article" date="2017" name="Biochemistry">
        <title>Identification of the Biosynthetic Pathway for the Antibiotic Bicyclomycin.</title>
        <authorList>
            <person name="Patteson J."/>
            <person name="Cai W."/>
            <person name="Johnson R.A."/>
            <person name="Santa Maria K."/>
            <person name="Li B."/>
        </authorList>
    </citation>
    <scope>NUCLEOTIDE SEQUENCE [LARGE SCALE GENOMIC DNA]</scope>
    <source>
        <strain evidence="2 3">ATCC 21532</strain>
    </source>
</reference>
<dbReference type="AlphaFoldDB" id="A0A2G1XPP3"/>
<gene>
    <name evidence="2" type="ORF">BLA24_02450</name>
</gene>
<proteinExistence type="predicted"/>
<dbReference type="SMR" id="A0A2G1XPP3"/>
<evidence type="ECO:0000259" key="1">
    <source>
        <dbReference type="Pfam" id="PF13649"/>
    </source>
</evidence>
<dbReference type="EMBL" id="NHZO01000037">
    <property type="protein sequence ID" value="PHQ53215.1"/>
    <property type="molecule type" value="Genomic_DNA"/>
</dbReference>
<dbReference type="PANTHER" id="PTHR43591">
    <property type="entry name" value="METHYLTRANSFERASE"/>
    <property type="match status" value="1"/>
</dbReference>
<feature type="domain" description="Methyltransferase" evidence="1">
    <location>
        <begin position="85"/>
        <end position="178"/>
    </location>
</feature>
<name>A0A2G1XPP3_STRCJ</name>
<keyword evidence="3" id="KW-1185">Reference proteome</keyword>
<dbReference type="InterPro" id="IPR041698">
    <property type="entry name" value="Methyltransf_25"/>
</dbReference>
<dbReference type="OrthoDB" id="9808140at2"/>
<dbReference type="SUPFAM" id="SSF53335">
    <property type="entry name" value="S-adenosyl-L-methionine-dependent methyltransferases"/>
    <property type="match status" value="1"/>
</dbReference>
<dbReference type="GO" id="GO:0008168">
    <property type="term" value="F:methyltransferase activity"/>
    <property type="evidence" value="ECO:0007669"/>
    <property type="project" value="UniProtKB-ARBA"/>
</dbReference>
<comment type="caution">
    <text evidence="2">The sequence shown here is derived from an EMBL/GenBank/DDBJ whole genome shotgun (WGS) entry which is preliminary data.</text>
</comment>
<protein>
    <recommendedName>
        <fullName evidence="1">Methyltransferase domain-containing protein</fullName>
    </recommendedName>
</protein>